<dbReference type="Pfam" id="PF00264">
    <property type="entry name" value="Tyrosinase"/>
    <property type="match status" value="1"/>
</dbReference>
<keyword evidence="3" id="KW-0560">Oxidoreductase</keyword>
<keyword evidence="10" id="KW-1185">Reference proteome</keyword>
<feature type="chain" id="PRO_5012734143" evidence="6">
    <location>
        <begin position="22"/>
        <end position="623"/>
    </location>
</feature>
<feature type="region of interest" description="Disordered" evidence="5">
    <location>
        <begin position="426"/>
        <end position="466"/>
    </location>
</feature>
<evidence type="ECO:0000256" key="2">
    <source>
        <dbReference type="ARBA" id="ARBA00022723"/>
    </source>
</evidence>
<evidence type="ECO:0000256" key="3">
    <source>
        <dbReference type="ARBA" id="ARBA00023002"/>
    </source>
</evidence>
<evidence type="ECO:0000313" key="9">
    <source>
        <dbReference type="EMBL" id="ORY65943.1"/>
    </source>
</evidence>
<gene>
    <name evidence="9" type="ORF">BCR38DRAFT_389151</name>
</gene>
<dbReference type="PROSITE" id="PS00497">
    <property type="entry name" value="TYROSINASE_1"/>
    <property type="match status" value="1"/>
</dbReference>
<name>A0A1Y2E320_9PEZI</name>
<keyword evidence="4" id="KW-0503">Monooxygenase</keyword>
<proteinExistence type="predicted"/>
<dbReference type="Gene3D" id="2.60.310.20">
    <property type="match status" value="1"/>
</dbReference>
<dbReference type="EMBL" id="MCFJ01000005">
    <property type="protein sequence ID" value="ORY65943.1"/>
    <property type="molecule type" value="Genomic_DNA"/>
</dbReference>
<evidence type="ECO:0000256" key="4">
    <source>
        <dbReference type="ARBA" id="ARBA00023033"/>
    </source>
</evidence>
<dbReference type="OrthoDB" id="6132182at2759"/>
<dbReference type="AlphaFoldDB" id="A0A1Y2E320"/>
<evidence type="ECO:0000256" key="1">
    <source>
        <dbReference type="ARBA" id="ARBA00001973"/>
    </source>
</evidence>
<dbReference type="GO" id="GO:0046872">
    <property type="term" value="F:metal ion binding"/>
    <property type="evidence" value="ECO:0007669"/>
    <property type="project" value="UniProtKB-KW"/>
</dbReference>
<dbReference type="InParanoid" id="A0A1Y2E320"/>
<dbReference type="GeneID" id="63773751"/>
<accession>A0A1Y2E320</accession>
<dbReference type="PROSITE" id="PS00498">
    <property type="entry name" value="TYROSINASE_2"/>
    <property type="match status" value="1"/>
</dbReference>
<feature type="domain" description="Tyrosinase copper-binding" evidence="8">
    <location>
        <begin position="320"/>
        <end position="331"/>
    </location>
</feature>
<feature type="domain" description="Tyrosinase copper-binding" evidence="7">
    <location>
        <begin position="123"/>
        <end position="140"/>
    </location>
</feature>
<dbReference type="InterPro" id="IPR002227">
    <property type="entry name" value="Tyrosinase_Cu-bd"/>
</dbReference>
<organism evidence="9 10">
    <name type="scientific">Pseudomassariella vexata</name>
    <dbReference type="NCBI Taxonomy" id="1141098"/>
    <lineage>
        <taxon>Eukaryota</taxon>
        <taxon>Fungi</taxon>
        <taxon>Dikarya</taxon>
        <taxon>Ascomycota</taxon>
        <taxon>Pezizomycotina</taxon>
        <taxon>Sordariomycetes</taxon>
        <taxon>Xylariomycetidae</taxon>
        <taxon>Amphisphaeriales</taxon>
        <taxon>Pseudomassariaceae</taxon>
        <taxon>Pseudomassariella</taxon>
    </lineage>
</organism>
<evidence type="ECO:0000256" key="5">
    <source>
        <dbReference type="SAM" id="MobiDB-lite"/>
    </source>
</evidence>
<protein>
    <submittedName>
        <fullName evidence="9">Tyrosinase</fullName>
    </submittedName>
</protein>
<dbReference type="RefSeq" id="XP_040716907.1">
    <property type="nucleotide sequence ID" value="XM_040857539.1"/>
</dbReference>
<dbReference type="Proteomes" id="UP000193689">
    <property type="component" value="Unassembled WGS sequence"/>
</dbReference>
<reference evidence="9 10" key="1">
    <citation type="submission" date="2016-07" db="EMBL/GenBank/DDBJ databases">
        <title>Pervasive Adenine N6-methylation of Active Genes in Fungi.</title>
        <authorList>
            <consortium name="DOE Joint Genome Institute"/>
            <person name="Mondo S.J."/>
            <person name="Dannebaum R.O."/>
            <person name="Kuo R.C."/>
            <person name="Labutti K."/>
            <person name="Haridas S."/>
            <person name="Kuo A."/>
            <person name="Salamov A."/>
            <person name="Ahrendt S.R."/>
            <person name="Lipzen A."/>
            <person name="Sullivan W."/>
            <person name="Andreopoulos W.B."/>
            <person name="Clum A."/>
            <person name="Lindquist E."/>
            <person name="Daum C."/>
            <person name="Ramamoorthy G.K."/>
            <person name="Gryganskyi A."/>
            <person name="Culley D."/>
            <person name="Magnuson J.K."/>
            <person name="James T.Y."/>
            <person name="O'Malley M.A."/>
            <person name="Stajich J.E."/>
            <person name="Spatafora J.W."/>
            <person name="Visel A."/>
            <person name="Grigoriev I.V."/>
        </authorList>
    </citation>
    <scope>NUCLEOTIDE SEQUENCE [LARGE SCALE GENOMIC DNA]</scope>
    <source>
        <strain evidence="9 10">CBS 129021</strain>
    </source>
</reference>
<sequence length="623" mass="69589">MFLLVRVLLLSVLLLLGSTTAKEYDYELDVSNLFQKRQILQSSIVTGLPLVNGTIPLRREIRDLENDHEAFTLYILALSWMQYTDQTDDFSWYRIAGIHGAPYTDYGGVTALPNNTHEGFCTHVSPLFPAWHRPYLALFEFIASLYPEGPQQDLFTQAALNFRMPYWDWAVTPPNGTSVLPLSVGGSPDVEVDGPNGRQRIGNPLFSYTFKPLNASSFPEYPFNHWNETKRAPRPISSVNPVSNNSLVAKTLDSQLPSNQQRLYNLFSNYDNYSTWSNEGWIPYGNNGTYDSIESLHDTIHLACGGNYGNMAIIAYSSFDPVFFLHHTSVDRIFAMWQTIHNESWIEPTPAILATRTISVDQIQDSQTELTPFFHNETHLWNSDMVRDHKIFGYTYAETASGSRSDVIAAINRLYTTYSPARMLATRNKRQDGEISKDGVHQTPETSRGAGTEGPTWDTQGSSTPNEQIVQDGKYREWIANIHVNKHALNRSFSINIFFGEVPGDLSTWQITGSLVGTMGIFAHSGSNSNMAPNQIAGTIPLTAALMNLVDTGELRSLDLEAVEPFLRQYLRIGIAINDGSVIDAKDVDGLGISVVSSQVNMPQDIGELASWGVTVPRFDIYS</sequence>
<evidence type="ECO:0000259" key="8">
    <source>
        <dbReference type="PROSITE" id="PS00498"/>
    </source>
</evidence>
<feature type="signal peptide" evidence="6">
    <location>
        <begin position="1"/>
        <end position="21"/>
    </location>
</feature>
<evidence type="ECO:0000256" key="6">
    <source>
        <dbReference type="SAM" id="SignalP"/>
    </source>
</evidence>
<dbReference type="Pfam" id="PF18132">
    <property type="entry name" value="Tyrosinase_C"/>
    <property type="match status" value="1"/>
</dbReference>
<dbReference type="STRING" id="1141098.A0A1Y2E320"/>
<feature type="compositionally biased region" description="Basic and acidic residues" evidence="5">
    <location>
        <begin position="429"/>
        <end position="440"/>
    </location>
</feature>
<comment type="caution">
    <text evidence="9">The sequence shown here is derived from an EMBL/GenBank/DDBJ whole genome shotgun (WGS) entry which is preliminary data.</text>
</comment>
<dbReference type="PRINTS" id="PR00092">
    <property type="entry name" value="TYROSINASE"/>
</dbReference>
<dbReference type="InterPro" id="IPR041640">
    <property type="entry name" value="Tyrosinase_C"/>
</dbReference>
<dbReference type="PANTHER" id="PTHR11474:SF32">
    <property type="entry name" value="TYROSINASE"/>
    <property type="match status" value="1"/>
</dbReference>
<dbReference type="InterPro" id="IPR008922">
    <property type="entry name" value="Di-copper_centre_dom_sf"/>
</dbReference>
<dbReference type="PANTHER" id="PTHR11474">
    <property type="entry name" value="TYROSINASE FAMILY MEMBER"/>
    <property type="match status" value="1"/>
</dbReference>
<comment type="cofactor">
    <cofactor evidence="1">
        <name>Cu(2+)</name>
        <dbReference type="ChEBI" id="CHEBI:29036"/>
    </cofactor>
</comment>
<evidence type="ECO:0000259" key="7">
    <source>
        <dbReference type="PROSITE" id="PS00497"/>
    </source>
</evidence>
<dbReference type="GO" id="GO:0004497">
    <property type="term" value="F:monooxygenase activity"/>
    <property type="evidence" value="ECO:0007669"/>
    <property type="project" value="UniProtKB-KW"/>
</dbReference>
<keyword evidence="6" id="KW-0732">Signal</keyword>
<dbReference type="SUPFAM" id="SSF48056">
    <property type="entry name" value="Di-copper centre-containing domain"/>
    <property type="match status" value="1"/>
</dbReference>
<dbReference type="InterPro" id="IPR050316">
    <property type="entry name" value="Tyrosinase/Hemocyanin"/>
</dbReference>
<dbReference type="Gene3D" id="1.10.1280.10">
    <property type="entry name" value="Di-copper center containing domain from catechol oxidase"/>
    <property type="match status" value="1"/>
</dbReference>
<keyword evidence="2" id="KW-0479">Metal-binding</keyword>
<evidence type="ECO:0000313" key="10">
    <source>
        <dbReference type="Proteomes" id="UP000193689"/>
    </source>
</evidence>
<feature type="compositionally biased region" description="Polar residues" evidence="5">
    <location>
        <begin position="457"/>
        <end position="466"/>
    </location>
</feature>